<dbReference type="Pfam" id="PF00271">
    <property type="entry name" value="Helicase_C"/>
    <property type="match status" value="1"/>
</dbReference>
<gene>
    <name evidence="3" type="ORF">MVEN_00028100</name>
</gene>
<accession>A0A8H6Z7E4</accession>
<evidence type="ECO:0000256" key="1">
    <source>
        <dbReference type="SAM" id="MobiDB-lite"/>
    </source>
</evidence>
<dbReference type="SUPFAM" id="SSF52540">
    <property type="entry name" value="P-loop containing nucleoside triphosphate hydrolases"/>
    <property type="match status" value="1"/>
</dbReference>
<comment type="caution">
    <text evidence="3">The sequence shown here is derived from an EMBL/GenBank/DDBJ whole genome shotgun (WGS) entry which is preliminary data.</text>
</comment>
<organism evidence="3 4">
    <name type="scientific">Mycena venus</name>
    <dbReference type="NCBI Taxonomy" id="2733690"/>
    <lineage>
        <taxon>Eukaryota</taxon>
        <taxon>Fungi</taxon>
        <taxon>Dikarya</taxon>
        <taxon>Basidiomycota</taxon>
        <taxon>Agaricomycotina</taxon>
        <taxon>Agaricomycetes</taxon>
        <taxon>Agaricomycetidae</taxon>
        <taxon>Agaricales</taxon>
        <taxon>Marasmiineae</taxon>
        <taxon>Mycenaceae</taxon>
        <taxon>Mycena</taxon>
    </lineage>
</organism>
<keyword evidence="4" id="KW-1185">Reference proteome</keyword>
<dbReference type="InterPro" id="IPR001650">
    <property type="entry name" value="Helicase_C-like"/>
</dbReference>
<dbReference type="Gene3D" id="3.40.50.300">
    <property type="entry name" value="P-loop containing nucleotide triphosphate hydrolases"/>
    <property type="match status" value="1"/>
</dbReference>
<feature type="region of interest" description="Disordered" evidence="1">
    <location>
        <begin position="241"/>
        <end position="262"/>
    </location>
</feature>
<protein>
    <submittedName>
        <fullName evidence="3">Werner syndrome ATP-dependent helicase</fullName>
    </submittedName>
</protein>
<feature type="domain" description="Helicase C-terminal" evidence="2">
    <location>
        <begin position="1"/>
        <end position="98"/>
    </location>
</feature>
<dbReference type="EMBL" id="JACAZI010000001">
    <property type="protein sequence ID" value="KAF7371716.1"/>
    <property type="molecule type" value="Genomic_DNA"/>
</dbReference>
<keyword evidence="3" id="KW-0347">Helicase</keyword>
<dbReference type="Proteomes" id="UP000620124">
    <property type="component" value="Unassembled WGS sequence"/>
</dbReference>
<keyword evidence="3" id="KW-0547">Nucleotide-binding</keyword>
<reference evidence="3" key="1">
    <citation type="submission" date="2020-05" db="EMBL/GenBank/DDBJ databases">
        <title>Mycena genomes resolve the evolution of fungal bioluminescence.</title>
        <authorList>
            <person name="Tsai I.J."/>
        </authorList>
    </citation>
    <scope>NUCLEOTIDE SEQUENCE</scope>
    <source>
        <strain evidence="3">CCC161011</strain>
    </source>
</reference>
<dbReference type="OrthoDB" id="5952536at2759"/>
<feature type="region of interest" description="Disordered" evidence="1">
    <location>
        <begin position="52"/>
        <end position="75"/>
    </location>
</feature>
<dbReference type="AlphaFoldDB" id="A0A8H6Z7E4"/>
<keyword evidence="3" id="KW-0067">ATP-binding</keyword>
<evidence type="ECO:0000313" key="3">
    <source>
        <dbReference type="EMBL" id="KAF7371716.1"/>
    </source>
</evidence>
<dbReference type="InterPro" id="IPR027417">
    <property type="entry name" value="P-loop_NTPase"/>
</dbReference>
<evidence type="ECO:0000259" key="2">
    <source>
        <dbReference type="PROSITE" id="PS51194"/>
    </source>
</evidence>
<proteinExistence type="predicted"/>
<sequence length="290" mass="32381">MSKPYLEAIAASFKDPNGKVKCLIATEAASNGFDVADVDLIVQFGVPKSIIDGDQRGGRARTDPQHKPSKKEERTDAAVIAYASSRKDCCRRTLAKYNNDTTVQAHNFCGRWCCDNDTDDLDLSQYLLSPILADAQPSDSISPVKPRRKKYRPVTKREPIVRALEAWCGAVHTRDPVAKNFPSSYILDDNSIAQLAREVSGTFRIPKDITDFLGETPEWHARHAIELVTILRQYDLTAPPAHRIRDESSSSDSETSDSQNHNMTTAQAVQANLIRMATKYQHQRRTTLVP</sequence>
<dbReference type="GO" id="GO:0004386">
    <property type="term" value="F:helicase activity"/>
    <property type="evidence" value="ECO:0007669"/>
    <property type="project" value="UniProtKB-KW"/>
</dbReference>
<dbReference type="PROSITE" id="PS51194">
    <property type="entry name" value="HELICASE_CTER"/>
    <property type="match status" value="1"/>
</dbReference>
<keyword evidence="3" id="KW-0378">Hydrolase</keyword>
<name>A0A8H6Z7E4_9AGAR</name>
<evidence type="ECO:0000313" key="4">
    <source>
        <dbReference type="Proteomes" id="UP000620124"/>
    </source>
</evidence>